<keyword evidence="3" id="KW-1003">Cell membrane</keyword>
<dbReference type="NCBIfam" id="NF037955">
    <property type="entry name" value="mfs"/>
    <property type="match status" value="1"/>
</dbReference>
<dbReference type="SUPFAM" id="SSF103473">
    <property type="entry name" value="MFS general substrate transporter"/>
    <property type="match status" value="1"/>
</dbReference>
<dbReference type="OrthoDB" id="9150135at2"/>
<keyword evidence="11" id="KW-1185">Reference proteome</keyword>
<evidence type="ECO:0000256" key="5">
    <source>
        <dbReference type="ARBA" id="ARBA00022692"/>
    </source>
</evidence>
<dbReference type="RefSeq" id="WP_090877590.1">
    <property type="nucleotide sequence ID" value="NZ_FMXQ01000006.1"/>
</dbReference>
<evidence type="ECO:0000256" key="3">
    <source>
        <dbReference type="ARBA" id="ARBA00022475"/>
    </source>
</evidence>
<reference evidence="10 11" key="1">
    <citation type="submission" date="2016-10" db="EMBL/GenBank/DDBJ databases">
        <authorList>
            <person name="de Groot N.N."/>
        </authorList>
    </citation>
    <scope>NUCLEOTIDE SEQUENCE [LARGE SCALE GENOMIC DNA]</scope>
    <source>
        <strain evidence="10 11">ATCC 35022</strain>
    </source>
</reference>
<proteinExistence type="predicted"/>
<dbReference type="Gene3D" id="1.20.1250.20">
    <property type="entry name" value="MFS general substrate transporter like domains"/>
    <property type="match status" value="2"/>
</dbReference>
<gene>
    <name evidence="10" type="ORF">SAMN02982931_03132</name>
</gene>
<evidence type="ECO:0000256" key="1">
    <source>
        <dbReference type="ARBA" id="ARBA00004429"/>
    </source>
</evidence>
<feature type="transmembrane region" description="Helical" evidence="8">
    <location>
        <begin position="168"/>
        <end position="186"/>
    </location>
</feature>
<name>A0A1G6D7Y9_9HYPH</name>
<dbReference type="STRING" id="665467.SAMN02982931_03132"/>
<dbReference type="GO" id="GO:0015528">
    <property type="term" value="F:lactose:proton symporter activity"/>
    <property type="evidence" value="ECO:0007669"/>
    <property type="project" value="TreeGrafter"/>
</dbReference>
<keyword evidence="2" id="KW-0813">Transport</keyword>
<keyword evidence="7 8" id="KW-0472">Membrane</keyword>
<feature type="transmembrane region" description="Helical" evidence="8">
    <location>
        <begin position="111"/>
        <end position="131"/>
    </location>
</feature>
<feature type="transmembrane region" description="Helical" evidence="8">
    <location>
        <begin position="279"/>
        <end position="298"/>
    </location>
</feature>
<feature type="transmembrane region" description="Helical" evidence="8">
    <location>
        <begin position="143"/>
        <end position="162"/>
    </location>
</feature>
<evidence type="ECO:0000259" key="9">
    <source>
        <dbReference type="Pfam" id="PF12832"/>
    </source>
</evidence>
<accession>A0A1G6D7Y9</accession>
<dbReference type="AlphaFoldDB" id="A0A1G6D7Y9"/>
<feature type="transmembrane region" description="Helical" evidence="8">
    <location>
        <begin position="369"/>
        <end position="386"/>
    </location>
</feature>
<protein>
    <submittedName>
        <fullName evidence="10">MFS transporter, PPP family, 3-phenylpropionic acid transporter</fullName>
    </submittedName>
</protein>
<comment type="subcellular location">
    <subcellularLocation>
        <location evidence="1">Cell inner membrane</location>
        <topology evidence="1">Multi-pass membrane protein</topology>
    </subcellularLocation>
</comment>
<dbReference type="PIRSF" id="PIRSF004925">
    <property type="entry name" value="HcaT"/>
    <property type="match status" value="1"/>
</dbReference>
<keyword evidence="5 8" id="KW-0812">Transmembrane</keyword>
<keyword evidence="6 8" id="KW-1133">Transmembrane helix</keyword>
<feature type="transmembrane region" description="Helical" evidence="8">
    <location>
        <begin position="20"/>
        <end position="38"/>
    </location>
</feature>
<sequence length="395" mass="42046">MTVDPAFPAAPSHFALRMSAFFGGFFLISGVSLPWFPVWLQGRGLTDVEIASVLAIPMAFRVLMAPVGGFIADRTPSRRFAIRLFLVPAGLVFLTAWTASTYWPLLLLTGAAFTLMQMAMPAGEALALTGARRFGVDYGRMRLWGSVAFAAANVGSGAMLGLLPIEAIFWFIFAAFVIAAMAGFVLPRTPKAVRAIDDASRPEERPAWKVLGHPNVMAVVLASGLILGSHAAFYSFGSIYWQSLGFSPVEIGGFWAVSIACEVLLFAWSGALIRRIGPYAMLTIGALAAILRWTLLPLDLGGAGFLALQSLHALSFAAVFVGTQFIIVRAVPEEMAGSAQSIIVLVGGLIMAGMVALSGPLYAAFGPDSFRIMIVLPVVALGVLGLQRGVYRERA</sequence>
<evidence type="ECO:0000313" key="10">
    <source>
        <dbReference type="EMBL" id="SDB41263.1"/>
    </source>
</evidence>
<keyword evidence="4" id="KW-0997">Cell inner membrane</keyword>
<dbReference type="Pfam" id="PF12832">
    <property type="entry name" value="MFS_1_like"/>
    <property type="match status" value="1"/>
</dbReference>
<feature type="transmembrane region" description="Helical" evidence="8">
    <location>
        <begin position="216"/>
        <end position="241"/>
    </location>
</feature>
<dbReference type="GO" id="GO:0005886">
    <property type="term" value="C:plasma membrane"/>
    <property type="evidence" value="ECO:0007669"/>
    <property type="project" value="UniProtKB-SubCell"/>
</dbReference>
<evidence type="ECO:0000256" key="7">
    <source>
        <dbReference type="ARBA" id="ARBA00023136"/>
    </source>
</evidence>
<feature type="domain" description="Major facilitator superfamily associated" evidence="9">
    <location>
        <begin position="17"/>
        <end position="346"/>
    </location>
</feature>
<feature type="transmembrane region" description="Helical" evidence="8">
    <location>
        <begin position="310"/>
        <end position="330"/>
    </location>
</feature>
<dbReference type="InterPro" id="IPR026032">
    <property type="entry name" value="HcaT-like"/>
</dbReference>
<evidence type="ECO:0000256" key="2">
    <source>
        <dbReference type="ARBA" id="ARBA00022448"/>
    </source>
</evidence>
<organism evidence="10 11">
    <name type="scientific">Bauldia litoralis</name>
    <dbReference type="NCBI Taxonomy" id="665467"/>
    <lineage>
        <taxon>Bacteria</taxon>
        <taxon>Pseudomonadati</taxon>
        <taxon>Pseudomonadota</taxon>
        <taxon>Alphaproteobacteria</taxon>
        <taxon>Hyphomicrobiales</taxon>
        <taxon>Kaistiaceae</taxon>
        <taxon>Bauldia</taxon>
    </lineage>
</organism>
<feature type="transmembrane region" description="Helical" evidence="8">
    <location>
        <begin position="84"/>
        <end position="105"/>
    </location>
</feature>
<dbReference type="InterPro" id="IPR024989">
    <property type="entry name" value="MFS_assoc_dom"/>
</dbReference>
<dbReference type="PANTHER" id="PTHR23522:SF10">
    <property type="entry name" value="3-PHENYLPROPIONIC ACID TRANSPORTER-RELATED"/>
    <property type="match status" value="1"/>
</dbReference>
<evidence type="ECO:0000313" key="11">
    <source>
        <dbReference type="Proteomes" id="UP000199071"/>
    </source>
</evidence>
<dbReference type="GO" id="GO:0030395">
    <property type="term" value="F:lactose binding"/>
    <property type="evidence" value="ECO:0007669"/>
    <property type="project" value="TreeGrafter"/>
</dbReference>
<feature type="transmembrane region" description="Helical" evidence="8">
    <location>
        <begin position="50"/>
        <end position="72"/>
    </location>
</feature>
<feature type="transmembrane region" description="Helical" evidence="8">
    <location>
        <begin position="342"/>
        <end position="363"/>
    </location>
</feature>
<dbReference type="EMBL" id="FMXQ01000006">
    <property type="protein sequence ID" value="SDB41263.1"/>
    <property type="molecule type" value="Genomic_DNA"/>
</dbReference>
<evidence type="ECO:0000256" key="4">
    <source>
        <dbReference type="ARBA" id="ARBA00022519"/>
    </source>
</evidence>
<feature type="transmembrane region" description="Helical" evidence="8">
    <location>
        <begin position="253"/>
        <end position="272"/>
    </location>
</feature>
<evidence type="ECO:0000256" key="6">
    <source>
        <dbReference type="ARBA" id="ARBA00022989"/>
    </source>
</evidence>
<dbReference type="Proteomes" id="UP000199071">
    <property type="component" value="Unassembled WGS sequence"/>
</dbReference>
<evidence type="ECO:0000256" key="8">
    <source>
        <dbReference type="SAM" id="Phobius"/>
    </source>
</evidence>
<dbReference type="InterPro" id="IPR036259">
    <property type="entry name" value="MFS_trans_sf"/>
</dbReference>
<dbReference type="PANTHER" id="PTHR23522">
    <property type="entry name" value="BLL5896 PROTEIN"/>
    <property type="match status" value="1"/>
</dbReference>